<keyword evidence="1" id="KW-0040">ANK repeat</keyword>
<proteinExistence type="predicted"/>
<evidence type="ECO:0000313" key="3">
    <source>
        <dbReference type="Proteomes" id="UP001175001"/>
    </source>
</evidence>
<dbReference type="InterPro" id="IPR002110">
    <property type="entry name" value="Ankyrin_rpt"/>
</dbReference>
<accession>A0AA39YDB3</accession>
<dbReference type="Proteomes" id="UP001175001">
    <property type="component" value="Unassembled WGS sequence"/>
</dbReference>
<protein>
    <recommendedName>
        <fullName evidence="4">Ankyrin repeat domain-containing protein</fullName>
    </recommendedName>
</protein>
<name>A0AA39YDB3_9PEZI</name>
<sequence length="121" mass="13795">MISEQELVNEFDSAGWTPLHKAAYYGDVEGAKALLTAGADHKLKDRRSYKDLTSGTPCEIARNNLMDIDQNGIDDGFYEWLDSKDHAAINYFKNSLQEIWRILANLDLKDSAEKRPVHEHE</sequence>
<evidence type="ECO:0000256" key="1">
    <source>
        <dbReference type="PROSITE-ProRule" id="PRU00023"/>
    </source>
</evidence>
<dbReference type="AlphaFoldDB" id="A0AA39YDB3"/>
<keyword evidence="3" id="KW-1185">Reference proteome</keyword>
<evidence type="ECO:0008006" key="4">
    <source>
        <dbReference type="Google" id="ProtNLM"/>
    </source>
</evidence>
<dbReference type="InterPro" id="IPR036770">
    <property type="entry name" value="Ankyrin_rpt-contain_sf"/>
</dbReference>
<reference evidence="2" key="1">
    <citation type="submission" date="2023-06" db="EMBL/GenBank/DDBJ databases">
        <title>Multi-omics analyses reveal the molecular pathogenesis toolkit of Lasiodiplodia hormozganensis, a cross-kingdom pathogen.</title>
        <authorList>
            <person name="Felix C."/>
            <person name="Meneses R."/>
            <person name="Goncalves M.F.M."/>
            <person name="Tilleman L."/>
            <person name="Duarte A.S."/>
            <person name="Jorrin-Novo J.V."/>
            <person name="Van De Peer Y."/>
            <person name="Deforce D."/>
            <person name="Van Nieuwerburgh F."/>
            <person name="Esteves A.C."/>
            <person name="Alves A."/>
        </authorList>
    </citation>
    <scope>NUCLEOTIDE SEQUENCE</scope>
    <source>
        <strain evidence="2">CBS 339.90</strain>
    </source>
</reference>
<gene>
    <name evidence="2" type="ORF">DIS24_g6762</name>
</gene>
<evidence type="ECO:0000313" key="2">
    <source>
        <dbReference type="EMBL" id="KAK0650537.1"/>
    </source>
</evidence>
<dbReference type="PROSITE" id="PS50088">
    <property type="entry name" value="ANK_REPEAT"/>
    <property type="match status" value="1"/>
</dbReference>
<dbReference type="SUPFAM" id="SSF48403">
    <property type="entry name" value="Ankyrin repeat"/>
    <property type="match status" value="1"/>
</dbReference>
<dbReference type="Gene3D" id="1.25.40.20">
    <property type="entry name" value="Ankyrin repeat-containing domain"/>
    <property type="match status" value="1"/>
</dbReference>
<dbReference type="PROSITE" id="PS50297">
    <property type="entry name" value="ANK_REP_REGION"/>
    <property type="match status" value="1"/>
</dbReference>
<organism evidence="2 3">
    <name type="scientific">Lasiodiplodia hormozganensis</name>
    <dbReference type="NCBI Taxonomy" id="869390"/>
    <lineage>
        <taxon>Eukaryota</taxon>
        <taxon>Fungi</taxon>
        <taxon>Dikarya</taxon>
        <taxon>Ascomycota</taxon>
        <taxon>Pezizomycotina</taxon>
        <taxon>Dothideomycetes</taxon>
        <taxon>Dothideomycetes incertae sedis</taxon>
        <taxon>Botryosphaeriales</taxon>
        <taxon>Botryosphaeriaceae</taxon>
        <taxon>Lasiodiplodia</taxon>
    </lineage>
</organism>
<comment type="caution">
    <text evidence="2">The sequence shown here is derived from an EMBL/GenBank/DDBJ whole genome shotgun (WGS) entry which is preliminary data.</text>
</comment>
<dbReference type="Pfam" id="PF00023">
    <property type="entry name" value="Ank"/>
    <property type="match status" value="1"/>
</dbReference>
<dbReference type="EMBL" id="JAUJDW010000035">
    <property type="protein sequence ID" value="KAK0650537.1"/>
    <property type="molecule type" value="Genomic_DNA"/>
</dbReference>
<dbReference type="SMART" id="SM00248">
    <property type="entry name" value="ANK"/>
    <property type="match status" value="1"/>
</dbReference>
<feature type="repeat" description="ANK" evidence="1">
    <location>
        <begin position="14"/>
        <end position="46"/>
    </location>
</feature>